<comment type="catalytic activity">
    <reaction evidence="21">
        <text>7,8-dihydropteroate + L-glutamate + ATP = 7,8-dihydrofolate + ADP + phosphate + H(+)</text>
        <dbReference type="Rhea" id="RHEA:23584"/>
        <dbReference type="ChEBI" id="CHEBI:15378"/>
        <dbReference type="ChEBI" id="CHEBI:17839"/>
        <dbReference type="ChEBI" id="CHEBI:29985"/>
        <dbReference type="ChEBI" id="CHEBI:30616"/>
        <dbReference type="ChEBI" id="CHEBI:43474"/>
        <dbReference type="ChEBI" id="CHEBI:57451"/>
        <dbReference type="ChEBI" id="CHEBI:456216"/>
        <dbReference type="EC" id="6.3.2.12"/>
    </reaction>
</comment>
<evidence type="ECO:0000256" key="2">
    <source>
        <dbReference type="ARBA" id="ARBA00002714"/>
    </source>
</evidence>
<dbReference type="InterPro" id="IPR013221">
    <property type="entry name" value="Mur_ligase_cen"/>
</dbReference>
<comment type="similarity">
    <text evidence="5">Belongs to the folylpolyglutamate synthase family.</text>
</comment>
<evidence type="ECO:0000256" key="6">
    <source>
        <dbReference type="ARBA" id="ARBA00013023"/>
    </source>
</evidence>
<dbReference type="SUPFAM" id="SSF53623">
    <property type="entry name" value="MurD-like peptide ligases, catalytic domain"/>
    <property type="match status" value="1"/>
</dbReference>
<evidence type="ECO:0000256" key="19">
    <source>
        <dbReference type="ARBA" id="ARBA00047808"/>
    </source>
</evidence>
<evidence type="ECO:0000256" key="10">
    <source>
        <dbReference type="ARBA" id="ARBA00022723"/>
    </source>
</evidence>
<evidence type="ECO:0000256" key="13">
    <source>
        <dbReference type="ARBA" id="ARBA00022842"/>
    </source>
</evidence>
<comment type="catalytic activity">
    <reaction evidence="19">
        <text>10-formyltetrahydrofolyl-(gamma-L-Glu)(n) + L-glutamate + ATP = 10-formyltetrahydrofolyl-(gamma-L-Glu)(n+1) + ADP + phosphate + H(+)</text>
        <dbReference type="Rhea" id="RHEA:51904"/>
        <dbReference type="Rhea" id="RHEA-COMP:13088"/>
        <dbReference type="Rhea" id="RHEA-COMP:14300"/>
        <dbReference type="ChEBI" id="CHEBI:15378"/>
        <dbReference type="ChEBI" id="CHEBI:29985"/>
        <dbReference type="ChEBI" id="CHEBI:30616"/>
        <dbReference type="ChEBI" id="CHEBI:43474"/>
        <dbReference type="ChEBI" id="CHEBI:134413"/>
        <dbReference type="ChEBI" id="CHEBI:456216"/>
        <dbReference type="EC" id="6.3.2.17"/>
    </reaction>
</comment>
<dbReference type="InterPro" id="IPR004101">
    <property type="entry name" value="Mur_ligase_C"/>
</dbReference>
<dbReference type="PROSITE" id="PS01012">
    <property type="entry name" value="FOLYLPOLYGLU_SYNT_2"/>
    <property type="match status" value="1"/>
</dbReference>
<evidence type="ECO:0000256" key="12">
    <source>
        <dbReference type="ARBA" id="ARBA00022840"/>
    </source>
</evidence>
<evidence type="ECO:0000259" key="22">
    <source>
        <dbReference type="Pfam" id="PF02875"/>
    </source>
</evidence>
<dbReference type="EMBL" id="FOYQ01000002">
    <property type="protein sequence ID" value="SFR55389.1"/>
    <property type="molecule type" value="Genomic_DNA"/>
</dbReference>
<comment type="catalytic activity">
    <reaction evidence="18">
        <text>(6S)-5,6,7,8-tetrahydrofolyl-(gamma-L-Glu)(n) + L-glutamate + ATP = (6S)-5,6,7,8-tetrahydrofolyl-(gamma-L-Glu)(n+1) + ADP + phosphate + H(+)</text>
        <dbReference type="Rhea" id="RHEA:10580"/>
        <dbReference type="Rhea" id="RHEA-COMP:14738"/>
        <dbReference type="Rhea" id="RHEA-COMP:14740"/>
        <dbReference type="ChEBI" id="CHEBI:15378"/>
        <dbReference type="ChEBI" id="CHEBI:29985"/>
        <dbReference type="ChEBI" id="CHEBI:30616"/>
        <dbReference type="ChEBI" id="CHEBI:43474"/>
        <dbReference type="ChEBI" id="CHEBI:141005"/>
        <dbReference type="ChEBI" id="CHEBI:456216"/>
        <dbReference type="EC" id="6.3.2.17"/>
    </reaction>
</comment>
<dbReference type="Pfam" id="PF08245">
    <property type="entry name" value="Mur_ligase_M"/>
    <property type="match status" value="1"/>
</dbReference>
<protein>
    <recommendedName>
        <fullName evidence="8">Dihydrofolate synthase/folylpolyglutamate synthase</fullName>
        <ecNumber evidence="6">6.3.2.12</ecNumber>
        <ecNumber evidence="7">6.3.2.17</ecNumber>
    </recommendedName>
    <alternativeName>
        <fullName evidence="17">Folylpoly-gamma-glutamate synthetase-dihydrofolate synthetase</fullName>
    </alternativeName>
    <alternativeName>
        <fullName evidence="15">Folylpolyglutamate synthetase</fullName>
    </alternativeName>
    <alternativeName>
        <fullName evidence="16">Tetrahydrofolylpolyglutamate synthase</fullName>
    </alternativeName>
</protein>
<dbReference type="EC" id="6.3.2.12" evidence="6"/>
<evidence type="ECO:0000256" key="5">
    <source>
        <dbReference type="ARBA" id="ARBA00008276"/>
    </source>
</evidence>
<evidence type="ECO:0000256" key="7">
    <source>
        <dbReference type="ARBA" id="ARBA00013025"/>
    </source>
</evidence>
<comment type="cofactor">
    <cofactor evidence="1">
        <name>Mg(2+)</name>
        <dbReference type="ChEBI" id="CHEBI:18420"/>
    </cofactor>
</comment>
<dbReference type="GO" id="GO:0005524">
    <property type="term" value="F:ATP binding"/>
    <property type="evidence" value="ECO:0007669"/>
    <property type="project" value="UniProtKB-KW"/>
</dbReference>
<dbReference type="InterPro" id="IPR001645">
    <property type="entry name" value="Folylpolyglutamate_synth"/>
</dbReference>
<evidence type="ECO:0000256" key="9">
    <source>
        <dbReference type="ARBA" id="ARBA00022598"/>
    </source>
</evidence>
<accession>A0A1I6HLP1</accession>
<evidence type="ECO:0000313" key="25">
    <source>
        <dbReference type="Proteomes" id="UP000199534"/>
    </source>
</evidence>
<evidence type="ECO:0000256" key="3">
    <source>
        <dbReference type="ARBA" id="ARBA00004799"/>
    </source>
</evidence>
<evidence type="ECO:0000256" key="20">
    <source>
        <dbReference type="ARBA" id="ARBA00049035"/>
    </source>
</evidence>
<reference evidence="24 25" key="1">
    <citation type="submission" date="2016-10" db="EMBL/GenBank/DDBJ databases">
        <authorList>
            <person name="de Groot N.N."/>
        </authorList>
    </citation>
    <scope>NUCLEOTIDE SEQUENCE [LARGE SCALE GENOMIC DNA]</scope>
    <source>
        <strain evidence="24 25">DSM 21019</strain>
    </source>
</reference>
<dbReference type="AlphaFoldDB" id="A0A1I6HLP1"/>
<evidence type="ECO:0000256" key="14">
    <source>
        <dbReference type="ARBA" id="ARBA00022909"/>
    </source>
</evidence>
<dbReference type="GO" id="GO:0008841">
    <property type="term" value="F:dihydrofolate synthase activity"/>
    <property type="evidence" value="ECO:0007669"/>
    <property type="project" value="UniProtKB-EC"/>
</dbReference>
<keyword evidence="13" id="KW-0460">Magnesium</keyword>
<evidence type="ECO:0000256" key="1">
    <source>
        <dbReference type="ARBA" id="ARBA00001946"/>
    </source>
</evidence>
<dbReference type="STRING" id="400055.SAMN04490243_2882"/>
<dbReference type="GO" id="GO:0046656">
    <property type="term" value="P:folic acid biosynthetic process"/>
    <property type="evidence" value="ECO:0007669"/>
    <property type="project" value="UniProtKB-KW"/>
</dbReference>
<keyword evidence="9" id="KW-0436">Ligase</keyword>
<feature type="domain" description="Mur ligase central" evidence="23">
    <location>
        <begin position="51"/>
        <end position="203"/>
    </location>
</feature>
<evidence type="ECO:0000256" key="17">
    <source>
        <dbReference type="ARBA" id="ARBA00032510"/>
    </source>
</evidence>
<evidence type="ECO:0000256" key="8">
    <source>
        <dbReference type="ARBA" id="ARBA00019357"/>
    </source>
</evidence>
<dbReference type="Gene3D" id="3.40.1190.10">
    <property type="entry name" value="Mur-like, catalytic domain"/>
    <property type="match status" value="1"/>
</dbReference>
<dbReference type="NCBIfam" id="TIGR01499">
    <property type="entry name" value="folC"/>
    <property type="match status" value="1"/>
</dbReference>
<dbReference type="Pfam" id="PF02875">
    <property type="entry name" value="Mur_ligase_C"/>
    <property type="match status" value="1"/>
</dbReference>
<dbReference type="Gene3D" id="3.90.190.20">
    <property type="entry name" value="Mur ligase, C-terminal domain"/>
    <property type="match status" value="1"/>
</dbReference>
<keyword evidence="10" id="KW-0479">Metal-binding</keyword>
<keyword evidence="25" id="KW-1185">Reference proteome</keyword>
<keyword evidence="11" id="KW-0547">Nucleotide-binding</keyword>
<comment type="function">
    <text evidence="2">Functions in two distinct reactions of the de novo folate biosynthetic pathway. Catalyzes the addition of a glutamate residue to dihydropteroate (7,8-dihydropteroate or H2Pte) to form dihydrofolate (7,8-dihydrofolate monoglutamate or H2Pte-Glu). Also catalyzes successive additions of L-glutamate to tetrahydrofolate or 10-formyltetrahydrofolate or 5,10-methylenetetrahydrofolate, leading to folylpolyglutamate derivatives.</text>
</comment>
<evidence type="ECO:0000256" key="15">
    <source>
        <dbReference type="ARBA" id="ARBA00030048"/>
    </source>
</evidence>
<dbReference type="InterPro" id="IPR036565">
    <property type="entry name" value="Mur-like_cat_sf"/>
</dbReference>
<dbReference type="FunFam" id="3.40.1190.10:FF:000011">
    <property type="entry name" value="Folylpolyglutamate synthase/dihydrofolate synthase"/>
    <property type="match status" value="1"/>
</dbReference>
<dbReference type="GO" id="GO:0005737">
    <property type="term" value="C:cytoplasm"/>
    <property type="evidence" value="ECO:0007669"/>
    <property type="project" value="TreeGrafter"/>
</dbReference>
<dbReference type="PIRSF" id="PIRSF001563">
    <property type="entry name" value="Folylpolyglu_synth"/>
    <property type="match status" value="1"/>
</dbReference>
<gene>
    <name evidence="24" type="ORF">SAMN04490243_2882</name>
</gene>
<organism evidence="24 25">
    <name type="scientific">Robiginitalea myxolifaciens</name>
    <dbReference type="NCBI Taxonomy" id="400055"/>
    <lineage>
        <taxon>Bacteria</taxon>
        <taxon>Pseudomonadati</taxon>
        <taxon>Bacteroidota</taxon>
        <taxon>Flavobacteriia</taxon>
        <taxon>Flavobacteriales</taxon>
        <taxon>Flavobacteriaceae</taxon>
        <taxon>Robiginitalea</taxon>
    </lineage>
</organism>
<comment type="pathway">
    <text evidence="3">Cofactor biosynthesis; tetrahydrofolate biosynthesis; 7,8-dihydrofolate from 2-amino-4-hydroxy-6-hydroxymethyl-7,8-dihydropteridine diphosphate and 4-aminobenzoate: step 2/2.</text>
</comment>
<dbReference type="PANTHER" id="PTHR11136">
    <property type="entry name" value="FOLYLPOLYGLUTAMATE SYNTHASE-RELATED"/>
    <property type="match status" value="1"/>
</dbReference>
<evidence type="ECO:0000256" key="11">
    <source>
        <dbReference type="ARBA" id="ARBA00022741"/>
    </source>
</evidence>
<dbReference type="EC" id="6.3.2.17" evidence="7"/>
<feature type="domain" description="Mur ligase C-terminal" evidence="22">
    <location>
        <begin position="281"/>
        <end position="398"/>
    </location>
</feature>
<dbReference type="PROSITE" id="PS01011">
    <property type="entry name" value="FOLYLPOLYGLU_SYNT_1"/>
    <property type="match status" value="1"/>
</dbReference>
<name>A0A1I6HLP1_9FLAO</name>
<evidence type="ECO:0000313" key="24">
    <source>
        <dbReference type="EMBL" id="SFR55389.1"/>
    </source>
</evidence>
<evidence type="ECO:0000256" key="16">
    <source>
        <dbReference type="ARBA" id="ARBA00030592"/>
    </source>
</evidence>
<dbReference type="GO" id="GO:0004326">
    <property type="term" value="F:tetrahydrofolylpolyglutamate synthase activity"/>
    <property type="evidence" value="ECO:0007669"/>
    <property type="project" value="UniProtKB-EC"/>
</dbReference>
<dbReference type="PANTHER" id="PTHR11136:SF0">
    <property type="entry name" value="DIHYDROFOLATE SYNTHETASE-RELATED"/>
    <property type="match status" value="1"/>
</dbReference>
<dbReference type="InterPro" id="IPR018109">
    <property type="entry name" value="Folylpolyglutamate_synth_CS"/>
</dbReference>
<dbReference type="SUPFAM" id="SSF53244">
    <property type="entry name" value="MurD-like peptide ligases, peptide-binding domain"/>
    <property type="match status" value="1"/>
</dbReference>
<comment type="pathway">
    <text evidence="4">Cofactor biosynthesis; tetrahydrofolylpolyglutamate biosynthesis.</text>
</comment>
<dbReference type="OrthoDB" id="9809356at2"/>
<comment type="catalytic activity">
    <reaction evidence="20">
        <text>(6R)-5,10-methylenetetrahydrofolyl-(gamma-L-Glu)(n) + L-glutamate + ATP = (6R)-5,10-methylenetetrahydrofolyl-(gamma-L-Glu)(n+1) + ADP + phosphate + H(+)</text>
        <dbReference type="Rhea" id="RHEA:51912"/>
        <dbReference type="Rhea" id="RHEA-COMP:13257"/>
        <dbReference type="Rhea" id="RHEA-COMP:13258"/>
        <dbReference type="ChEBI" id="CHEBI:15378"/>
        <dbReference type="ChEBI" id="CHEBI:29985"/>
        <dbReference type="ChEBI" id="CHEBI:30616"/>
        <dbReference type="ChEBI" id="CHEBI:43474"/>
        <dbReference type="ChEBI" id="CHEBI:136572"/>
        <dbReference type="ChEBI" id="CHEBI:456216"/>
        <dbReference type="EC" id="6.3.2.17"/>
    </reaction>
</comment>
<evidence type="ECO:0000256" key="21">
    <source>
        <dbReference type="ARBA" id="ARBA00049161"/>
    </source>
</evidence>
<evidence type="ECO:0000256" key="4">
    <source>
        <dbReference type="ARBA" id="ARBA00005150"/>
    </source>
</evidence>
<keyword evidence="12" id="KW-0067">ATP-binding</keyword>
<evidence type="ECO:0000259" key="23">
    <source>
        <dbReference type="Pfam" id="PF08245"/>
    </source>
</evidence>
<dbReference type="RefSeq" id="WP_092983406.1">
    <property type="nucleotide sequence ID" value="NZ_FOYQ01000002.1"/>
</dbReference>
<keyword evidence="14" id="KW-0289">Folate biosynthesis</keyword>
<proteinExistence type="inferred from homology"/>
<dbReference type="GO" id="GO:0046872">
    <property type="term" value="F:metal ion binding"/>
    <property type="evidence" value="ECO:0007669"/>
    <property type="project" value="UniProtKB-KW"/>
</dbReference>
<dbReference type="Proteomes" id="UP000199534">
    <property type="component" value="Unassembled WGS sequence"/>
</dbReference>
<sequence>MDYRGTLEWLFARLPMYQQRGASAYSGKLEPVRNFADYLGNPHHSFKSIHVAGTNGKGSSSHMLASVLQEAGYKVGLYTSPHLKDFRERIRVNGTMASEDFVVDFVADHRTYIEEAGLSFFELTVGMAFTYFAQEEVDIAVVEVGLGGRLDATNIISPEVSLITNIGLDHTEFLGDTLPEIAGEKAGIIKESVPVVISETQPETAPVFEEIANGRNAPIVFADQRQWPVYPISLLGSYQQKNLRGVLAVLDKLSEQEKFKVSTDEVTRGLASVAENTGLLGRWQVLQENPRVLCDTAHNREGLAIVLEQLVQEPFEQLHVVLSFVKGKPLEQLLPLFPSTAQFYIAPLQIERGMPLEELVAGMEAQGFSFTPYDSIPEALEKAIASAQPDDLIYVGGSTFTVAEVI</sequence>
<dbReference type="InterPro" id="IPR036615">
    <property type="entry name" value="Mur_ligase_C_dom_sf"/>
</dbReference>
<evidence type="ECO:0000256" key="18">
    <source>
        <dbReference type="ARBA" id="ARBA00047493"/>
    </source>
</evidence>